<feature type="region of interest" description="Disordered" evidence="3">
    <location>
        <begin position="46"/>
        <end position="93"/>
    </location>
</feature>
<evidence type="ECO:0000256" key="1">
    <source>
        <dbReference type="ARBA" id="ARBA00022450"/>
    </source>
</evidence>
<gene>
    <name evidence="5" type="ORF">WKI71_06475</name>
</gene>
<evidence type="ECO:0000259" key="4">
    <source>
        <dbReference type="Pfam" id="PF00109"/>
    </source>
</evidence>
<dbReference type="InterPro" id="IPR050091">
    <property type="entry name" value="PKS_NRPS_Biosynth_Enz"/>
</dbReference>
<proteinExistence type="predicted"/>
<dbReference type="InterPro" id="IPR016039">
    <property type="entry name" value="Thiolase-like"/>
</dbReference>
<feature type="compositionally biased region" description="Low complexity" evidence="3">
    <location>
        <begin position="50"/>
        <end position="59"/>
    </location>
</feature>
<reference evidence="5 6" key="1">
    <citation type="submission" date="2024-03" db="EMBL/GenBank/DDBJ databases">
        <title>Novel Streptomyces species of biotechnological and ecological value are a feature of Machair soil.</title>
        <authorList>
            <person name="Prole J.R."/>
            <person name="Goodfellow M."/>
            <person name="Allenby N."/>
            <person name="Ward A.C."/>
        </authorList>
    </citation>
    <scope>NUCLEOTIDE SEQUENCE [LARGE SCALE GENOMIC DNA]</scope>
    <source>
        <strain evidence="5 6">MS1.AVA.1</strain>
    </source>
</reference>
<dbReference type="EMBL" id="JBBKAK010000001">
    <property type="protein sequence ID" value="MEJ8668330.1"/>
    <property type="molecule type" value="Genomic_DNA"/>
</dbReference>
<keyword evidence="2" id="KW-0597">Phosphoprotein</keyword>
<evidence type="ECO:0000256" key="2">
    <source>
        <dbReference type="ARBA" id="ARBA00022553"/>
    </source>
</evidence>
<dbReference type="Gene3D" id="3.40.47.10">
    <property type="match status" value="1"/>
</dbReference>
<feature type="domain" description="Beta-ketoacyl synthase-like N-terminal" evidence="4">
    <location>
        <begin position="18"/>
        <end position="56"/>
    </location>
</feature>
<dbReference type="SUPFAM" id="SSF53901">
    <property type="entry name" value="Thiolase-like"/>
    <property type="match status" value="1"/>
</dbReference>
<evidence type="ECO:0000313" key="6">
    <source>
        <dbReference type="Proteomes" id="UP001376459"/>
    </source>
</evidence>
<accession>A0ABU8UHD3</accession>
<protein>
    <submittedName>
        <fullName evidence="5">Beta-ketoacyl synthase N-terminal-like domain-containing protein</fullName>
    </submittedName>
</protein>
<keyword evidence="6" id="KW-1185">Reference proteome</keyword>
<name>A0ABU8UHD3_9ACTN</name>
<dbReference type="Proteomes" id="UP001376459">
    <property type="component" value="Unassembled WGS sequence"/>
</dbReference>
<sequence length="93" mass="9557">MTNQHQSESMRTRRAQSEAIAVVGLSCRLPGAGNPEAFWDLLSTGTSAITPVPGTAGRPRPARPRPHPPAPNPACATAASWNASTPSTPASSA</sequence>
<organism evidence="5 6">
    <name type="scientific">Streptomyces machairae</name>
    <dbReference type="NCBI Taxonomy" id="3134109"/>
    <lineage>
        <taxon>Bacteria</taxon>
        <taxon>Bacillati</taxon>
        <taxon>Actinomycetota</taxon>
        <taxon>Actinomycetes</taxon>
        <taxon>Kitasatosporales</taxon>
        <taxon>Streptomycetaceae</taxon>
        <taxon>Streptomyces</taxon>
    </lineage>
</organism>
<dbReference type="PANTHER" id="PTHR43775">
    <property type="entry name" value="FATTY ACID SYNTHASE"/>
    <property type="match status" value="1"/>
</dbReference>
<dbReference type="InterPro" id="IPR014030">
    <property type="entry name" value="Ketoacyl_synth_N"/>
</dbReference>
<evidence type="ECO:0000313" key="5">
    <source>
        <dbReference type="EMBL" id="MEJ8668330.1"/>
    </source>
</evidence>
<dbReference type="PANTHER" id="PTHR43775:SF37">
    <property type="entry name" value="SI:DKEY-61P9.11"/>
    <property type="match status" value="1"/>
</dbReference>
<keyword evidence="1" id="KW-0596">Phosphopantetheine</keyword>
<comment type="caution">
    <text evidence="5">The sequence shown here is derived from an EMBL/GenBank/DDBJ whole genome shotgun (WGS) entry which is preliminary data.</text>
</comment>
<evidence type="ECO:0000256" key="3">
    <source>
        <dbReference type="SAM" id="MobiDB-lite"/>
    </source>
</evidence>
<feature type="compositionally biased region" description="Low complexity" evidence="3">
    <location>
        <begin position="73"/>
        <end position="93"/>
    </location>
</feature>
<dbReference type="Pfam" id="PF00109">
    <property type="entry name" value="ketoacyl-synt"/>
    <property type="match status" value="1"/>
</dbReference>